<dbReference type="EMBL" id="SNQI01000001">
    <property type="protein sequence ID" value="TEW77139.1"/>
    <property type="molecule type" value="Genomic_DNA"/>
</dbReference>
<evidence type="ECO:0000313" key="5">
    <source>
        <dbReference type="EMBL" id="TEW77139.1"/>
    </source>
</evidence>
<dbReference type="Proteomes" id="UP000298517">
    <property type="component" value="Unassembled WGS sequence"/>
</dbReference>
<gene>
    <name evidence="5" type="ORF">E2488_04635</name>
</gene>
<keyword evidence="3" id="KW-0472">Membrane</keyword>
<keyword evidence="2" id="KW-0378">Hydrolase</keyword>
<feature type="transmembrane region" description="Helical" evidence="3">
    <location>
        <begin position="12"/>
        <end position="30"/>
    </location>
</feature>
<dbReference type="PANTHER" id="PTHR43046">
    <property type="entry name" value="GDP-MANNOSE MANNOSYL HYDROLASE"/>
    <property type="match status" value="1"/>
</dbReference>
<name>A0A4Y8AXD7_9FLAO</name>
<sequence>MGTWNRAKCYFRSASLLNLIMVLAASGIILHNKKILLLKRSNYTERFPGFWGCPGGRAEKNETAEQNVIREVKEECNLDFAPTKILKIGIWQEKKYYRFLGNWSGEIKIQEKEVANYDWFSFSEANKLPLSFDYKEILEILYYQNLL</sequence>
<dbReference type="Pfam" id="PF00293">
    <property type="entry name" value="NUDIX"/>
    <property type="match status" value="1"/>
</dbReference>
<comment type="cofactor">
    <cofactor evidence="1">
        <name>Mg(2+)</name>
        <dbReference type="ChEBI" id="CHEBI:18420"/>
    </cofactor>
</comment>
<evidence type="ECO:0000259" key="4">
    <source>
        <dbReference type="PROSITE" id="PS51462"/>
    </source>
</evidence>
<evidence type="ECO:0000256" key="1">
    <source>
        <dbReference type="ARBA" id="ARBA00001946"/>
    </source>
</evidence>
<dbReference type="InterPro" id="IPR000086">
    <property type="entry name" value="NUDIX_hydrolase_dom"/>
</dbReference>
<dbReference type="InterPro" id="IPR015797">
    <property type="entry name" value="NUDIX_hydrolase-like_dom_sf"/>
</dbReference>
<dbReference type="AlphaFoldDB" id="A0A4Y8AXD7"/>
<reference evidence="5 6" key="1">
    <citation type="journal article" date="2011" name="J. Microbiol.">
        <title>Gramella jeungdoensis sp. nov., isolated from a solar saltern in Korea.</title>
        <authorList>
            <person name="Joung Y."/>
            <person name="Kim H."/>
            <person name="Jang T."/>
            <person name="Ahn T.S."/>
            <person name="Joh K."/>
        </authorList>
    </citation>
    <scope>NUCLEOTIDE SEQUENCE [LARGE SCALE GENOMIC DNA]</scope>
    <source>
        <strain evidence="5 6">KCTC 23123</strain>
    </source>
</reference>
<dbReference type="SUPFAM" id="SSF55811">
    <property type="entry name" value="Nudix"/>
    <property type="match status" value="1"/>
</dbReference>
<keyword evidence="3" id="KW-1133">Transmembrane helix</keyword>
<organism evidence="5 6">
    <name type="scientific">Gramella jeungdoensis</name>
    <dbReference type="NCBI Taxonomy" id="708091"/>
    <lineage>
        <taxon>Bacteria</taxon>
        <taxon>Pseudomonadati</taxon>
        <taxon>Bacteroidota</taxon>
        <taxon>Flavobacteriia</taxon>
        <taxon>Flavobacteriales</taxon>
        <taxon>Flavobacteriaceae</taxon>
        <taxon>Christiangramia</taxon>
    </lineage>
</organism>
<evidence type="ECO:0000256" key="2">
    <source>
        <dbReference type="ARBA" id="ARBA00022801"/>
    </source>
</evidence>
<evidence type="ECO:0000256" key="3">
    <source>
        <dbReference type="SAM" id="Phobius"/>
    </source>
</evidence>
<keyword evidence="6" id="KW-1185">Reference proteome</keyword>
<comment type="caution">
    <text evidence="5">The sequence shown here is derived from an EMBL/GenBank/DDBJ whole genome shotgun (WGS) entry which is preliminary data.</text>
</comment>
<accession>A0A4Y8AXD7</accession>
<protein>
    <submittedName>
        <fullName evidence="5">NUDIX domain-containing protein</fullName>
    </submittedName>
</protein>
<dbReference type="GO" id="GO:0016787">
    <property type="term" value="F:hydrolase activity"/>
    <property type="evidence" value="ECO:0007669"/>
    <property type="project" value="UniProtKB-KW"/>
</dbReference>
<dbReference type="CDD" id="cd02883">
    <property type="entry name" value="NUDIX_Hydrolase"/>
    <property type="match status" value="1"/>
</dbReference>
<dbReference type="PROSITE" id="PS51462">
    <property type="entry name" value="NUDIX"/>
    <property type="match status" value="1"/>
</dbReference>
<feature type="domain" description="Nudix hydrolase" evidence="4">
    <location>
        <begin position="20"/>
        <end position="142"/>
    </location>
</feature>
<proteinExistence type="predicted"/>
<keyword evidence="3" id="KW-0812">Transmembrane</keyword>
<dbReference type="PANTHER" id="PTHR43046:SF14">
    <property type="entry name" value="MUTT_NUDIX FAMILY PROTEIN"/>
    <property type="match status" value="1"/>
</dbReference>
<evidence type="ECO:0000313" key="6">
    <source>
        <dbReference type="Proteomes" id="UP000298517"/>
    </source>
</evidence>
<dbReference type="Gene3D" id="3.90.79.10">
    <property type="entry name" value="Nucleoside Triphosphate Pyrophosphohydrolase"/>
    <property type="match status" value="1"/>
</dbReference>